<comment type="cofactor">
    <cofactor evidence="1">
        <name>Zn(2+)</name>
        <dbReference type="ChEBI" id="CHEBI:29105"/>
    </cofactor>
</comment>
<dbReference type="RefSeq" id="WP_343785408.1">
    <property type="nucleotide sequence ID" value="NZ_BAAAFH010000003.1"/>
</dbReference>
<dbReference type="Pfam" id="PF01435">
    <property type="entry name" value="Peptidase_M48"/>
    <property type="match status" value="1"/>
</dbReference>
<evidence type="ECO:0000256" key="5">
    <source>
        <dbReference type="ARBA" id="ARBA00022833"/>
    </source>
</evidence>
<evidence type="ECO:0000256" key="3">
    <source>
        <dbReference type="ARBA" id="ARBA00022723"/>
    </source>
</evidence>
<comment type="caution">
    <text evidence="10">The sequence shown here is derived from an EMBL/GenBank/DDBJ whole genome shotgun (WGS) entry which is preliminary data.</text>
</comment>
<keyword evidence="3" id="KW-0479">Metal-binding</keyword>
<keyword evidence="5" id="KW-0862">Zinc</keyword>
<dbReference type="InterPro" id="IPR001915">
    <property type="entry name" value="Peptidase_M48"/>
</dbReference>
<feature type="signal peptide" evidence="8">
    <location>
        <begin position="1"/>
        <end position="20"/>
    </location>
</feature>
<dbReference type="PANTHER" id="PTHR22726:SF1">
    <property type="entry name" value="METALLOENDOPEPTIDASE OMA1, MITOCHONDRIAL"/>
    <property type="match status" value="1"/>
</dbReference>
<evidence type="ECO:0000259" key="9">
    <source>
        <dbReference type="Pfam" id="PF01435"/>
    </source>
</evidence>
<keyword evidence="11" id="KW-1185">Reference proteome</keyword>
<evidence type="ECO:0000256" key="1">
    <source>
        <dbReference type="ARBA" id="ARBA00001947"/>
    </source>
</evidence>
<evidence type="ECO:0000256" key="2">
    <source>
        <dbReference type="ARBA" id="ARBA00022670"/>
    </source>
</evidence>
<dbReference type="Gene3D" id="3.30.2010.10">
    <property type="entry name" value="Metalloproteases ('zincins'), catalytic domain"/>
    <property type="match status" value="1"/>
</dbReference>
<dbReference type="CDD" id="cd07324">
    <property type="entry name" value="M48C_Oma1-like"/>
    <property type="match status" value="1"/>
</dbReference>
<keyword evidence="4" id="KW-0378">Hydrolase</keyword>
<feature type="domain" description="Peptidase M48" evidence="9">
    <location>
        <begin position="106"/>
        <end position="280"/>
    </location>
</feature>
<evidence type="ECO:0000256" key="4">
    <source>
        <dbReference type="ARBA" id="ARBA00022801"/>
    </source>
</evidence>
<gene>
    <name evidence="10" type="ORF">GCM10009118_09190</name>
</gene>
<evidence type="ECO:0000313" key="10">
    <source>
        <dbReference type="EMBL" id="GAA0874511.1"/>
    </source>
</evidence>
<dbReference type="Proteomes" id="UP001501126">
    <property type="component" value="Unassembled WGS sequence"/>
</dbReference>
<evidence type="ECO:0000256" key="6">
    <source>
        <dbReference type="ARBA" id="ARBA00023049"/>
    </source>
</evidence>
<dbReference type="PANTHER" id="PTHR22726">
    <property type="entry name" value="METALLOENDOPEPTIDASE OMA1"/>
    <property type="match status" value="1"/>
</dbReference>
<keyword evidence="7" id="KW-0175">Coiled coil</keyword>
<evidence type="ECO:0000313" key="11">
    <source>
        <dbReference type="Proteomes" id="UP001501126"/>
    </source>
</evidence>
<reference evidence="10 11" key="1">
    <citation type="journal article" date="2019" name="Int. J. Syst. Evol. Microbiol.">
        <title>The Global Catalogue of Microorganisms (GCM) 10K type strain sequencing project: providing services to taxonomists for standard genome sequencing and annotation.</title>
        <authorList>
            <consortium name="The Broad Institute Genomics Platform"/>
            <consortium name="The Broad Institute Genome Sequencing Center for Infectious Disease"/>
            <person name="Wu L."/>
            <person name="Ma J."/>
        </authorList>
    </citation>
    <scope>NUCLEOTIDE SEQUENCE [LARGE SCALE GENOMIC DNA]</scope>
    <source>
        <strain evidence="10 11">JCM 16083</strain>
    </source>
</reference>
<dbReference type="EMBL" id="BAAAFH010000003">
    <property type="protein sequence ID" value="GAA0874511.1"/>
    <property type="molecule type" value="Genomic_DNA"/>
</dbReference>
<feature type="coiled-coil region" evidence="7">
    <location>
        <begin position="521"/>
        <end position="552"/>
    </location>
</feature>
<name>A0ABN1MMP7_9FLAO</name>
<dbReference type="InterPro" id="IPR051156">
    <property type="entry name" value="Mito/Outer_Membr_Metalloprot"/>
</dbReference>
<keyword evidence="2" id="KW-0645">Protease</keyword>
<keyword evidence="8" id="KW-0732">Signal</keyword>
<evidence type="ECO:0000256" key="7">
    <source>
        <dbReference type="SAM" id="Coils"/>
    </source>
</evidence>
<evidence type="ECO:0000256" key="8">
    <source>
        <dbReference type="SAM" id="SignalP"/>
    </source>
</evidence>
<protein>
    <recommendedName>
        <fullName evidence="9">Peptidase M48 domain-containing protein</fullName>
    </recommendedName>
</protein>
<accession>A0ABN1MMP7</accession>
<sequence length="753" mass="87104">MKKFTLIPLFTLGLSLFVTAQKTDFSNFTPIQSRGDMPDDFALMTFEKVNEEKDIVIDGLGKKESKEFIKGIHYGIDEILRSGRVIYGDEMTEYVTRVGEKITGKNSDIRFYILRSNVVNAFSTKQGIIFVTEGLLAQLSNEAQLAFVLAHEIAHYQKEHVVEGYKENVEIARSRVNNDSKIKQLSQYSKEKEFEADGVGIELYNAAGYSKEELFDVFDVLLYSYLPFDLKSIPSTYWNTDQLVIPESYFETEFPDISVEKDYDDSKSSHPNIQSRSEMILDIVENINNWGEAQFLLPEEDFYHVRNIARFETVRNDLYAFRYGDAIYSIYLLEQEFPNNKYLQVCKAKAWAGLLAFKVEGRYTSVTTSPSKVQGDPHQLHQLLKKLDKKQLVTVAFRQVADVKQQFPEDGEVEAIYQYAVQHLAREKNFKISDYYEISFQEAYDAFQKSLDELNKADSLTSTDTTEVVKEEKELSKYEKIKRSTGAKEVATSKDDKFDEDDFYLYALSDIIKDDHFKQSYDSHKSDLEAKEEEEEKKRQLAYSERKQLKKQEDKEKIQMGLEEIILLEPRAIQVKGNDIDIEKSEELEIDLREVVERFHGNSNVSVYKVGSLEYKSHGTYMYNQKAALVNSLSHLIEYEEVSVFPVDYNLNKEIINDFGTGKVAFIIIQSVHQRLSPRKIVFYSIFPPVWLIAGPVTFMKSFYTNFGVAVFDLETYAFNVFTNQQISGFTSKMEMEALMYDFLNQINKTSDQ</sequence>
<feature type="chain" id="PRO_5046688445" description="Peptidase M48 domain-containing protein" evidence="8">
    <location>
        <begin position="21"/>
        <end position="753"/>
    </location>
</feature>
<proteinExistence type="predicted"/>
<keyword evidence="6" id="KW-0482">Metalloprotease</keyword>
<organism evidence="10 11">
    <name type="scientific">Wandonia haliotis</name>
    <dbReference type="NCBI Taxonomy" id="574963"/>
    <lineage>
        <taxon>Bacteria</taxon>
        <taxon>Pseudomonadati</taxon>
        <taxon>Bacteroidota</taxon>
        <taxon>Flavobacteriia</taxon>
        <taxon>Flavobacteriales</taxon>
        <taxon>Crocinitomicaceae</taxon>
        <taxon>Wandonia</taxon>
    </lineage>
</organism>